<protein>
    <submittedName>
        <fullName evidence="5">ACP phosphodiesterase</fullName>
    </submittedName>
</protein>
<keyword evidence="6" id="KW-1185">Reference proteome</keyword>
<proteinExistence type="predicted"/>
<keyword evidence="1" id="KW-0444">Lipid biosynthesis</keyword>
<evidence type="ECO:0000313" key="5">
    <source>
        <dbReference type="EMBL" id="MEJ8568160.1"/>
    </source>
</evidence>
<reference evidence="5 6" key="1">
    <citation type="submission" date="2024-02" db="EMBL/GenBank/DDBJ databases">
        <title>A novel Wenzhouxiangellaceae bacterium, isolated from coastal sediments.</title>
        <authorList>
            <person name="Du Z.-J."/>
            <person name="Ye Y.-Q."/>
            <person name="Zhang X.-Y."/>
        </authorList>
    </citation>
    <scope>NUCLEOTIDE SEQUENCE [LARGE SCALE GENOMIC DNA]</scope>
    <source>
        <strain evidence="5 6">CH-27</strain>
    </source>
</reference>
<keyword evidence="4" id="KW-0276">Fatty acid metabolism</keyword>
<keyword evidence="2" id="KW-0378">Hydrolase</keyword>
<evidence type="ECO:0000256" key="3">
    <source>
        <dbReference type="ARBA" id="ARBA00023098"/>
    </source>
</evidence>
<dbReference type="AlphaFoldDB" id="A0AAW9RIG5"/>
<evidence type="ECO:0000256" key="1">
    <source>
        <dbReference type="ARBA" id="ARBA00022516"/>
    </source>
</evidence>
<evidence type="ECO:0000256" key="2">
    <source>
        <dbReference type="ARBA" id="ARBA00022801"/>
    </source>
</evidence>
<accession>A0AAW9RIG5</accession>
<dbReference type="GO" id="GO:0006633">
    <property type="term" value="P:fatty acid biosynthetic process"/>
    <property type="evidence" value="ECO:0007669"/>
    <property type="project" value="UniProtKB-KW"/>
</dbReference>
<dbReference type="EMBL" id="JAZHOG010000006">
    <property type="protein sequence ID" value="MEJ8568160.1"/>
    <property type="molecule type" value="Genomic_DNA"/>
</dbReference>
<organism evidence="5 6">
    <name type="scientific">Elongatibacter sediminis</name>
    <dbReference type="NCBI Taxonomy" id="3119006"/>
    <lineage>
        <taxon>Bacteria</taxon>
        <taxon>Pseudomonadati</taxon>
        <taxon>Pseudomonadota</taxon>
        <taxon>Gammaproteobacteria</taxon>
        <taxon>Chromatiales</taxon>
        <taxon>Wenzhouxiangellaceae</taxon>
        <taxon>Elongatibacter</taxon>
    </lineage>
</organism>
<comment type="caution">
    <text evidence="5">The sequence shown here is derived from an EMBL/GenBank/DDBJ whole genome shotgun (WGS) entry which is preliminary data.</text>
</comment>
<dbReference type="PANTHER" id="PTHR38764:SF1">
    <property type="entry name" value="ACYL CARRIER PROTEIN PHOSPHODIESTERASE"/>
    <property type="match status" value="1"/>
</dbReference>
<keyword evidence="3" id="KW-0443">Lipid metabolism</keyword>
<dbReference type="Pfam" id="PF04336">
    <property type="entry name" value="ACP_PD"/>
    <property type="match status" value="1"/>
</dbReference>
<dbReference type="RefSeq" id="WP_354695478.1">
    <property type="nucleotide sequence ID" value="NZ_JAZHOG010000006.1"/>
</dbReference>
<dbReference type="InterPro" id="IPR007431">
    <property type="entry name" value="ACP_PD"/>
</dbReference>
<dbReference type="Proteomes" id="UP001359886">
    <property type="component" value="Unassembled WGS sequence"/>
</dbReference>
<gene>
    <name evidence="5" type="ORF">V3330_11025</name>
</gene>
<evidence type="ECO:0000256" key="4">
    <source>
        <dbReference type="ARBA" id="ARBA00023160"/>
    </source>
</evidence>
<sequence length="236" mass="27338">MADQARNAPERAFVRSSFAVNGTPPPFDSGIVPAMNFLAHLWLAGEDEGLRLGAMLGDFKRGRPDNLNLPLPVERGVLLHRFIDQHVDALPEVARLREEFDAPFRRYSGIILDLAFDHELARRWTEFSPTPLTRFDFEVRQLLSRNEALLPEDLQVFMRYADRRGLFAAYREESEILHSLRGVGRRLSRANPLHRVDEIWPQMRDRFRTGFEQVFPIVRDAVDQWLEESGETRQTA</sequence>
<keyword evidence="4" id="KW-0275">Fatty acid biosynthesis</keyword>
<dbReference type="GO" id="GO:0008770">
    <property type="term" value="F:[acyl-carrier-protein] phosphodiesterase activity"/>
    <property type="evidence" value="ECO:0007669"/>
    <property type="project" value="InterPro"/>
</dbReference>
<dbReference type="PANTHER" id="PTHR38764">
    <property type="entry name" value="ACYL CARRIER PROTEIN PHOSPHODIESTERASE"/>
    <property type="match status" value="1"/>
</dbReference>
<name>A0AAW9RIG5_9GAMM</name>
<evidence type="ECO:0000313" key="6">
    <source>
        <dbReference type="Proteomes" id="UP001359886"/>
    </source>
</evidence>